<keyword evidence="9" id="KW-0575">Peroxidase</keyword>
<dbReference type="InterPro" id="IPR036909">
    <property type="entry name" value="Cyt_c-like_dom_sf"/>
</dbReference>
<dbReference type="SUPFAM" id="SSF46626">
    <property type="entry name" value="Cytochrome c"/>
    <property type="match status" value="2"/>
</dbReference>
<evidence type="ECO:0000256" key="3">
    <source>
        <dbReference type="ARBA" id="ARBA00022723"/>
    </source>
</evidence>
<evidence type="ECO:0000256" key="7">
    <source>
        <dbReference type="PROSITE-ProRule" id="PRU00433"/>
    </source>
</evidence>
<dbReference type="InterPro" id="IPR051395">
    <property type="entry name" value="Cytochrome_c_Peroxidase/MauG"/>
</dbReference>
<keyword evidence="5" id="KW-0560">Oxidoreductase</keyword>
<accession>A0A4R6WLD9</accession>
<evidence type="ECO:0000256" key="5">
    <source>
        <dbReference type="ARBA" id="ARBA00023002"/>
    </source>
</evidence>
<dbReference type="PANTHER" id="PTHR30600">
    <property type="entry name" value="CYTOCHROME C PEROXIDASE-RELATED"/>
    <property type="match status" value="1"/>
</dbReference>
<dbReference type="GO" id="GO:0004130">
    <property type="term" value="F:cytochrome-c peroxidase activity"/>
    <property type="evidence" value="ECO:0007669"/>
    <property type="project" value="TreeGrafter"/>
</dbReference>
<dbReference type="Proteomes" id="UP000295783">
    <property type="component" value="Unassembled WGS sequence"/>
</dbReference>
<dbReference type="GO" id="GO:0020037">
    <property type="term" value="F:heme binding"/>
    <property type="evidence" value="ECO:0007669"/>
    <property type="project" value="InterPro"/>
</dbReference>
<evidence type="ECO:0000256" key="2">
    <source>
        <dbReference type="ARBA" id="ARBA00022617"/>
    </source>
</evidence>
<dbReference type="GO" id="GO:0009055">
    <property type="term" value="F:electron transfer activity"/>
    <property type="evidence" value="ECO:0007669"/>
    <property type="project" value="InterPro"/>
</dbReference>
<evidence type="ECO:0000259" key="8">
    <source>
        <dbReference type="PROSITE" id="PS51007"/>
    </source>
</evidence>
<keyword evidence="4" id="KW-0732">Signal</keyword>
<dbReference type="AlphaFoldDB" id="A0A4R6WLD9"/>
<reference evidence="9 10" key="1">
    <citation type="submission" date="2019-03" db="EMBL/GenBank/DDBJ databases">
        <title>Genomic Encyclopedia of Type Strains, Phase III (KMG-III): the genomes of soil and plant-associated and newly described type strains.</title>
        <authorList>
            <person name="Whitman W."/>
        </authorList>
    </citation>
    <scope>NUCLEOTIDE SEQUENCE [LARGE SCALE GENOMIC DNA]</scope>
    <source>
        <strain evidence="9 10">CGMCC 1.7660</strain>
    </source>
</reference>
<dbReference type="Gene3D" id="1.10.760.10">
    <property type="entry name" value="Cytochrome c-like domain"/>
    <property type="match status" value="2"/>
</dbReference>
<evidence type="ECO:0000313" key="10">
    <source>
        <dbReference type="Proteomes" id="UP000295783"/>
    </source>
</evidence>
<keyword evidence="2 7" id="KW-0349">Heme</keyword>
<sequence>MIRIRMTARRHPIISLILALAIGPVMLLGLATMRATLAEDLPVYQSREELGAALFADVNLSRNRTQACATCHSPEFAFTDPRETELGRDVSLGDDGMSLGTRNGPSAAYAAMAPAFGRNAKGRYHGGLFLDGRAADLAAQAAGPPLNPLEMGMASEAEVTTRLRENPAYVQAFTRLFGPEVLDSDRDAFRAMTESIAAFERTEDFRPFDSRYDRFLRGEVQLTDEEELGRLLFFSNQFTNCHLCHQLRMLGGAELEPFSNFEFHNIGVPANPAFAGSGRKVTVDRGLAENPMVDPADRDKVAGQFKVPSLRNVAVTGPYMHNGVFKDLRTVILFYDKYNNSAPRRQVNPETGRPWDAPEVPENLSLKELETGPALDDQRINALVAFLRTLTDRRYEHLLAE</sequence>
<name>A0A4R6WLD9_9PROT</name>
<feature type="domain" description="Cytochrome c" evidence="8">
    <location>
        <begin position="224"/>
        <end position="391"/>
    </location>
</feature>
<keyword evidence="6 7" id="KW-0408">Iron</keyword>
<dbReference type="EMBL" id="SNYW01000009">
    <property type="protein sequence ID" value="TDQ81515.1"/>
    <property type="molecule type" value="Genomic_DNA"/>
</dbReference>
<comment type="subcellular location">
    <subcellularLocation>
        <location evidence="1">Cell envelope</location>
    </subcellularLocation>
</comment>
<keyword evidence="10" id="KW-1185">Reference proteome</keyword>
<proteinExistence type="predicted"/>
<comment type="caution">
    <text evidence="9">The sequence shown here is derived from an EMBL/GenBank/DDBJ whole genome shotgun (WGS) entry which is preliminary data.</text>
</comment>
<feature type="domain" description="Cytochrome c" evidence="8">
    <location>
        <begin position="46"/>
        <end position="197"/>
    </location>
</feature>
<evidence type="ECO:0000256" key="4">
    <source>
        <dbReference type="ARBA" id="ARBA00022729"/>
    </source>
</evidence>
<protein>
    <submittedName>
        <fullName evidence="9">Cytochrome c peroxidase</fullName>
    </submittedName>
</protein>
<dbReference type="Pfam" id="PF03150">
    <property type="entry name" value="CCP_MauG"/>
    <property type="match status" value="1"/>
</dbReference>
<evidence type="ECO:0000256" key="6">
    <source>
        <dbReference type="ARBA" id="ARBA00023004"/>
    </source>
</evidence>
<gene>
    <name evidence="9" type="ORF">A8950_2584</name>
</gene>
<evidence type="ECO:0000256" key="1">
    <source>
        <dbReference type="ARBA" id="ARBA00004196"/>
    </source>
</evidence>
<dbReference type="GO" id="GO:0046872">
    <property type="term" value="F:metal ion binding"/>
    <property type="evidence" value="ECO:0007669"/>
    <property type="project" value="UniProtKB-KW"/>
</dbReference>
<dbReference type="PANTHER" id="PTHR30600:SF10">
    <property type="entry name" value="BLL6722 PROTEIN"/>
    <property type="match status" value="1"/>
</dbReference>
<keyword evidence="3 7" id="KW-0479">Metal-binding</keyword>
<dbReference type="GO" id="GO:0030313">
    <property type="term" value="C:cell envelope"/>
    <property type="evidence" value="ECO:0007669"/>
    <property type="project" value="UniProtKB-SubCell"/>
</dbReference>
<dbReference type="InterPro" id="IPR009056">
    <property type="entry name" value="Cyt_c-like_dom"/>
</dbReference>
<organism evidence="9 10">
    <name type="scientific">Dongia mobilis</name>
    <dbReference type="NCBI Taxonomy" id="578943"/>
    <lineage>
        <taxon>Bacteria</taxon>
        <taxon>Pseudomonadati</taxon>
        <taxon>Pseudomonadota</taxon>
        <taxon>Alphaproteobacteria</taxon>
        <taxon>Rhodospirillales</taxon>
        <taxon>Dongiaceae</taxon>
        <taxon>Dongia</taxon>
    </lineage>
</organism>
<evidence type="ECO:0000313" key="9">
    <source>
        <dbReference type="EMBL" id="TDQ81515.1"/>
    </source>
</evidence>
<dbReference type="PROSITE" id="PS51007">
    <property type="entry name" value="CYTC"/>
    <property type="match status" value="2"/>
</dbReference>
<dbReference type="InterPro" id="IPR004852">
    <property type="entry name" value="Di-haem_cyt_c_peroxidsae"/>
</dbReference>